<evidence type="ECO:0000256" key="3">
    <source>
        <dbReference type="ARBA" id="ARBA00022692"/>
    </source>
</evidence>
<dbReference type="InterPro" id="IPR023707">
    <property type="entry name" value="OM_assembly_BamA"/>
</dbReference>
<name>A0A8S4BWM4_9ACAR</name>
<keyword evidence="3" id="KW-0812">Transmembrane</keyword>
<evidence type="ECO:0000256" key="2">
    <source>
        <dbReference type="ARBA" id="ARBA00022452"/>
    </source>
</evidence>
<gene>
    <name evidence="10" type="ORF">MHYMCMPASI_00772</name>
</gene>
<dbReference type="PANTHER" id="PTHR12815">
    <property type="entry name" value="SORTING AND ASSEMBLY MACHINERY SAMM50 PROTEIN FAMILY MEMBER"/>
    <property type="match status" value="1"/>
</dbReference>
<comment type="caution">
    <text evidence="10">The sequence shown here is derived from an EMBL/GenBank/DDBJ whole genome shotgun (WGS) entry which is preliminary data.</text>
</comment>
<evidence type="ECO:0000259" key="9">
    <source>
        <dbReference type="PROSITE" id="PS51779"/>
    </source>
</evidence>
<dbReference type="InterPro" id="IPR039910">
    <property type="entry name" value="D15-like"/>
</dbReference>
<evidence type="ECO:0000256" key="4">
    <source>
        <dbReference type="ARBA" id="ARBA00022729"/>
    </source>
</evidence>
<keyword evidence="6" id="KW-0472">Membrane</keyword>
<keyword evidence="7" id="KW-0998">Cell outer membrane</keyword>
<keyword evidence="5" id="KW-0677">Repeat</keyword>
<dbReference type="EMBL" id="CAJVAF010000304">
    <property type="protein sequence ID" value="CAG7594399.1"/>
    <property type="molecule type" value="Genomic_DNA"/>
</dbReference>
<keyword evidence="4 8" id="KW-0732">Signal</keyword>
<protein>
    <submittedName>
        <fullName evidence="10">Outer membrane protein assembly factor BamA</fullName>
    </submittedName>
</protein>
<evidence type="ECO:0000256" key="1">
    <source>
        <dbReference type="ARBA" id="ARBA00004370"/>
    </source>
</evidence>
<feature type="domain" description="POTRA" evidence="9">
    <location>
        <begin position="345"/>
        <end position="418"/>
    </location>
</feature>
<accession>A0A8S4BWM4</accession>
<organism evidence="10 11">
    <name type="scientific">Hyalomma marginatum</name>
    <dbReference type="NCBI Taxonomy" id="34627"/>
    <lineage>
        <taxon>Eukaryota</taxon>
        <taxon>Metazoa</taxon>
        <taxon>Ecdysozoa</taxon>
        <taxon>Arthropoda</taxon>
        <taxon>Chelicerata</taxon>
        <taxon>Arachnida</taxon>
        <taxon>Acari</taxon>
        <taxon>Parasitiformes</taxon>
        <taxon>Ixodida</taxon>
        <taxon>Ixodoidea</taxon>
        <taxon>Ixodidae</taxon>
        <taxon>Hyalomminae</taxon>
        <taxon>Hyalomma</taxon>
    </lineage>
</organism>
<evidence type="ECO:0000256" key="8">
    <source>
        <dbReference type="SAM" id="SignalP"/>
    </source>
</evidence>
<feature type="signal peptide" evidence="8">
    <location>
        <begin position="1"/>
        <end position="22"/>
    </location>
</feature>
<dbReference type="GO" id="GO:0071709">
    <property type="term" value="P:membrane assembly"/>
    <property type="evidence" value="ECO:0007669"/>
    <property type="project" value="InterPro"/>
</dbReference>
<dbReference type="Gene3D" id="2.40.160.50">
    <property type="entry name" value="membrane protein fhac: a member of the omp85/tpsb transporter family"/>
    <property type="match status" value="1"/>
</dbReference>
<dbReference type="InterPro" id="IPR000184">
    <property type="entry name" value="Bac_surfAg_D15"/>
</dbReference>
<keyword evidence="2" id="KW-1134">Transmembrane beta strand</keyword>
<comment type="subcellular location">
    <subcellularLocation>
        <location evidence="1">Membrane</location>
    </subcellularLocation>
</comment>
<proteinExistence type="inferred from homology"/>
<dbReference type="PANTHER" id="PTHR12815:SF23">
    <property type="entry name" value="OUTER MEMBRANE PROTEIN ASSEMBLY FACTOR BAMA"/>
    <property type="match status" value="1"/>
</dbReference>
<dbReference type="InterPro" id="IPR010827">
    <property type="entry name" value="BamA/TamA_POTRA"/>
</dbReference>
<reference evidence="10" key="1">
    <citation type="submission" date="2021-06" db="EMBL/GenBank/DDBJ databases">
        <authorList>
            <person name="Nardi T."/>
            <person name="Nardi T."/>
        </authorList>
    </citation>
    <scope>NUCLEOTIDE SEQUENCE</scope>
</reference>
<dbReference type="PIRSF" id="PIRSF006076">
    <property type="entry name" value="OM_assembly_OMP85"/>
    <property type="match status" value="1"/>
</dbReference>
<evidence type="ECO:0000256" key="7">
    <source>
        <dbReference type="ARBA" id="ARBA00023237"/>
    </source>
</evidence>
<evidence type="ECO:0000313" key="11">
    <source>
        <dbReference type="Proteomes" id="UP000837675"/>
    </source>
</evidence>
<dbReference type="AlphaFoldDB" id="A0A8S4BWM4"/>
<dbReference type="Proteomes" id="UP000837675">
    <property type="component" value="Unassembled WGS sequence"/>
</dbReference>
<dbReference type="NCBIfam" id="TIGR03303">
    <property type="entry name" value="OM_YaeT"/>
    <property type="match status" value="1"/>
</dbReference>
<feature type="domain" description="POTRA" evidence="9">
    <location>
        <begin position="92"/>
        <end position="169"/>
    </location>
</feature>
<keyword evidence="11" id="KW-1185">Reference proteome</keyword>
<dbReference type="InterPro" id="IPR034746">
    <property type="entry name" value="POTRA"/>
</dbReference>
<feature type="chain" id="PRO_5035819986" evidence="8">
    <location>
        <begin position="23"/>
        <end position="757"/>
    </location>
</feature>
<evidence type="ECO:0000256" key="5">
    <source>
        <dbReference type="ARBA" id="ARBA00022737"/>
    </source>
</evidence>
<dbReference type="GO" id="GO:0019867">
    <property type="term" value="C:outer membrane"/>
    <property type="evidence" value="ECO:0007669"/>
    <property type="project" value="InterPro"/>
</dbReference>
<sequence>MNFLKALRLKLVILTIFNIVSANSYGGEIIVKGNTRIPKETIITYLGITNTADTTSNQIECAIKSLYMTSFFSDVKIEKKGANIIITVEENPIIRKIAFEGNKAISDDSLKKVTKLQPKSIYLPAQIHLDSKAIETAYNKQGYYAVFVEPKIIKLPENEVDLVYEIKQGQKAKIKRINFVGNENFTTEELKEHILSKEYAFYRFFSSADMYDPDKLHMDQELLKRFYQFNGYFDFEIKNTTAELTHSRDGFIITFLIEEGKKYKVQDFSVLTNVKGLPKDKLLEKISLTKDAILNLQDIEASEEAMTKYLGTNGYAFSEVTHDVIKNSETSYAIVRFIVKEGMKFYINKININNNNRTMDKVIRRKMKIEEGDYYSNTLIEKSKMEIINLGYFSSVDFKNKRTAFPDKVDIDIDVKETSTGSMNFLIGYNDQTGFMGSVSVSENNFLGKGQAVELVLSKSSQAEQAIFSFTESGFLNQPIDAGFDLYTGKVTDKYSKYANQETSGGLHMQYELLHGLYHGLRYNLKRFDISQFGGSKSLTVQDFSGVTYNSSLGQTFSWGTLDSRIRPTKGVRYTLMQDLAGLGGDTHYIKHQVIADMFFPLYKKSIVLNLSARAAAIRGLGNKRVRLMDNLYLAQDYLRGFEPNGISPRDRKTGNSIGAKNYCSGTAEISFPLGLPEEIGLNGVAFIDAASMFDYDLNPAIIDAEVDQSSNIRSAYGVGIVWRSPFGKIKLNYGIPIAKEKFDNTQRFTLSIGGMF</sequence>
<dbReference type="PROSITE" id="PS51779">
    <property type="entry name" value="POTRA"/>
    <property type="match status" value="2"/>
</dbReference>
<dbReference type="Pfam" id="PF01103">
    <property type="entry name" value="Omp85"/>
    <property type="match status" value="1"/>
</dbReference>
<dbReference type="HAMAP" id="MF_01430">
    <property type="entry name" value="OM_assembly_BamA"/>
    <property type="match status" value="1"/>
</dbReference>
<dbReference type="Pfam" id="PF07244">
    <property type="entry name" value="POTRA"/>
    <property type="match status" value="4"/>
</dbReference>
<evidence type="ECO:0000313" key="10">
    <source>
        <dbReference type="EMBL" id="CAG7594399.1"/>
    </source>
</evidence>
<dbReference type="Gene3D" id="3.10.20.310">
    <property type="entry name" value="membrane protein fhac"/>
    <property type="match status" value="5"/>
</dbReference>
<evidence type="ECO:0000256" key="6">
    <source>
        <dbReference type="ARBA" id="ARBA00023136"/>
    </source>
</evidence>